<dbReference type="KEGG" id="mpp:MICPUCDRAFT_40904"/>
<organism evidence="4">
    <name type="scientific">Micromonas pusilla (strain CCMP1545)</name>
    <name type="common">Picoplanktonic green alga</name>
    <dbReference type="NCBI Taxonomy" id="564608"/>
    <lineage>
        <taxon>Eukaryota</taxon>
        <taxon>Viridiplantae</taxon>
        <taxon>Chlorophyta</taxon>
        <taxon>Mamiellophyceae</taxon>
        <taxon>Mamiellales</taxon>
        <taxon>Mamiellaceae</taxon>
        <taxon>Micromonas</taxon>
    </lineage>
</organism>
<evidence type="ECO:0000259" key="2">
    <source>
        <dbReference type="PROSITE" id="PS51263"/>
    </source>
</evidence>
<dbReference type="Proteomes" id="UP000001876">
    <property type="component" value="Unassembled WGS sequence"/>
</dbReference>
<feature type="domain" description="ADF-H" evidence="2">
    <location>
        <begin position="67"/>
        <end position="201"/>
    </location>
</feature>
<dbReference type="OMA" id="SHFATEM"/>
<dbReference type="PROSITE" id="PS51263">
    <property type="entry name" value="ADF_H"/>
    <property type="match status" value="1"/>
</dbReference>
<proteinExistence type="predicted"/>
<sequence>MRADVKAQLADAKRALEALTLRKREKEERERRDFMAAYRGGDAAGTGGGGSDDARAYFPGVYPTDVGHALTGGREVTVAEACEILRAEHGTMNWLLCDLTPETGRPRLFAADSNGLHKLTRYLAADAVFFGLIRMTFGIGKRRRRKFIFLRWIGEDVSATRRRDAEEALSKMRSVLGSTSCDHFATSREDVTADVLVDKLARIVGGDGDDEAFGKEAFVAAAAEETEASRKAAAAAAAAEKRGSDAFFWPPFEDALASVREDSEPFNWVMGEIDYGGKGAAAA</sequence>
<name>C1MX62_MICPC</name>
<dbReference type="Gene3D" id="3.40.20.10">
    <property type="entry name" value="Severin"/>
    <property type="match status" value="1"/>
</dbReference>
<dbReference type="GeneID" id="9685779"/>
<dbReference type="RefSeq" id="XP_003060341.1">
    <property type="nucleotide sequence ID" value="XM_003060295.1"/>
</dbReference>
<dbReference type="SUPFAM" id="SSF55753">
    <property type="entry name" value="Actin depolymerizing proteins"/>
    <property type="match status" value="1"/>
</dbReference>
<dbReference type="InterPro" id="IPR029006">
    <property type="entry name" value="ADF-H/Gelsolin-like_dom_sf"/>
</dbReference>
<reference evidence="3 4" key="1">
    <citation type="journal article" date="2009" name="Science">
        <title>Green evolution and dynamic adaptations revealed by genomes of the marine picoeukaryotes Micromonas.</title>
        <authorList>
            <person name="Worden A.Z."/>
            <person name="Lee J.H."/>
            <person name="Mock T."/>
            <person name="Rouze P."/>
            <person name="Simmons M.P."/>
            <person name="Aerts A.L."/>
            <person name="Allen A.E."/>
            <person name="Cuvelier M.L."/>
            <person name="Derelle E."/>
            <person name="Everett M.V."/>
            <person name="Foulon E."/>
            <person name="Grimwood J."/>
            <person name="Gundlach H."/>
            <person name="Henrissat B."/>
            <person name="Napoli C."/>
            <person name="McDonald S.M."/>
            <person name="Parker M.S."/>
            <person name="Rombauts S."/>
            <person name="Salamov A."/>
            <person name="Von Dassow P."/>
            <person name="Badger J.H."/>
            <person name="Coutinho P.M."/>
            <person name="Demir E."/>
            <person name="Dubchak I."/>
            <person name="Gentemann C."/>
            <person name="Eikrem W."/>
            <person name="Gready J.E."/>
            <person name="John U."/>
            <person name="Lanier W."/>
            <person name="Lindquist E.A."/>
            <person name="Lucas S."/>
            <person name="Mayer K.F."/>
            <person name="Moreau H."/>
            <person name="Not F."/>
            <person name="Otillar R."/>
            <person name="Panaud O."/>
            <person name="Pangilinan J."/>
            <person name="Paulsen I."/>
            <person name="Piegu B."/>
            <person name="Poliakov A."/>
            <person name="Robbens S."/>
            <person name="Schmutz J."/>
            <person name="Toulza E."/>
            <person name="Wyss T."/>
            <person name="Zelensky A."/>
            <person name="Zhou K."/>
            <person name="Armbrust E.V."/>
            <person name="Bhattacharya D."/>
            <person name="Goodenough U.W."/>
            <person name="Van de Peer Y."/>
            <person name="Grigoriev I.V."/>
        </authorList>
    </citation>
    <scope>NUCLEOTIDE SEQUENCE [LARGE SCALE GENOMIC DNA]</scope>
    <source>
        <strain evidence="3 4">CCMP1545</strain>
    </source>
</reference>
<dbReference type="AlphaFoldDB" id="C1MX62"/>
<dbReference type="OrthoDB" id="20822at2759"/>
<dbReference type="Pfam" id="PF00241">
    <property type="entry name" value="Cofilin_ADF"/>
    <property type="match status" value="1"/>
</dbReference>
<dbReference type="GO" id="GO:0003779">
    <property type="term" value="F:actin binding"/>
    <property type="evidence" value="ECO:0007669"/>
    <property type="project" value="InterPro"/>
</dbReference>
<keyword evidence="1" id="KW-0175">Coiled coil</keyword>
<accession>C1MX62</accession>
<dbReference type="eggNOG" id="ENOG502QW1K">
    <property type="taxonomic scope" value="Eukaryota"/>
</dbReference>
<evidence type="ECO:0000256" key="1">
    <source>
        <dbReference type="SAM" id="Coils"/>
    </source>
</evidence>
<protein>
    <submittedName>
        <fullName evidence="3">Predicted protein</fullName>
    </submittedName>
</protein>
<dbReference type="EMBL" id="GG663742">
    <property type="protein sequence ID" value="EEH55110.1"/>
    <property type="molecule type" value="Genomic_DNA"/>
</dbReference>
<feature type="coiled-coil region" evidence="1">
    <location>
        <begin position="2"/>
        <end position="29"/>
    </location>
</feature>
<evidence type="ECO:0000313" key="4">
    <source>
        <dbReference type="Proteomes" id="UP000001876"/>
    </source>
</evidence>
<gene>
    <name evidence="3" type="ORF">MICPUCDRAFT_40904</name>
</gene>
<dbReference type="CDD" id="cd11282">
    <property type="entry name" value="ADF_coactosin_like"/>
    <property type="match status" value="1"/>
</dbReference>
<keyword evidence="4" id="KW-1185">Reference proteome</keyword>
<evidence type="ECO:0000313" key="3">
    <source>
        <dbReference type="EMBL" id="EEH55110.1"/>
    </source>
</evidence>
<dbReference type="STRING" id="564608.C1MX62"/>
<dbReference type="InterPro" id="IPR002108">
    <property type="entry name" value="ADF-H"/>
</dbReference>